<reference evidence="5" key="1">
    <citation type="submission" date="2018-05" db="EMBL/GenBank/DDBJ databases">
        <authorList>
            <person name="Lanie J.A."/>
            <person name="Ng W.-L."/>
            <person name="Kazmierczak K.M."/>
            <person name="Andrzejewski T.M."/>
            <person name="Davidsen T.M."/>
            <person name="Wayne K.J."/>
            <person name="Tettelin H."/>
            <person name="Glass J.I."/>
            <person name="Rusch D."/>
            <person name="Podicherti R."/>
            <person name="Tsui H.-C.T."/>
            <person name="Winkler M.E."/>
        </authorList>
    </citation>
    <scope>NUCLEOTIDE SEQUENCE</scope>
</reference>
<gene>
    <name evidence="5" type="ORF">METZ01_LOCUS208559</name>
</gene>
<dbReference type="InterPro" id="IPR034593">
    <property type="entry name" value="DgoD-like"/>
</dbReference>
<evidence type="ECO:0000256" key="2">
    <source>
        <dbReference type="ARBA" id="ARBA00005183"/>
    </source>
</evidence>
<sequence>MAYNEQCDHFALNSPPEGWAGEWLQLPGNRRTPALNQTRAGGNMRSVYLMRISDFRIHSIAMADPPLRSSYGLHQPYALRNVIELESDDGVIGIAETYGGDQPARALEAISKEVVGACPYRLTGDLSPMLEGSTSGLKRSQTYNVPGENPLDTDARTYSAIETACLDLIGRSVGKPVCDLIGGRIRDKVSFSAYPFYKHAGGGGEGDDLRDDEYGEALSPESLVKQVQQMRARYGFGSIKFKGGVLEPEIEVETLRQLREVLGQAVPLRIDPNCAWSVETSVKVGQDLAGELSRGGYLEDPCVG</sequence>
<dbReference type="InterPro" id="IPR036849">
    <property type="entry name" value="Enolase-like_C_sf"/>
</dbReference>
<feature type="domain" description="Mandelate racemase/muconate lactonizing enzyme C-terminal" evidence="4">
    <location>
        <begin position="220"/>
        <end position="304"/>
    </location>
</feature>
<accession>A0A382EZ49</accession>
<evidence type="ECO:0000313" key="5">
    <source>
        <dbReference type="EMBL" id="SVB55705.1"/>
    </source>
</evidence>
<dbReference type="Pfam" id="PF02746">
    <property type="entry name" value="MR_MLE_N"/>
    <property type="match status" value="1"/>
</dbReference>
<name>A0A382EZ49_9ZZZZ</name>
<dbReference type="PANTHER" id="PTHR48080:SF4">
    <property type="entry name" value="GLUCARATE DEHYDRATASE"/>
    <property type="match status" value="1"/>
</dbReference>
<dbReference type="AlphaFoldDB" id="A0A382EZ49"/>
<evidence type="ECO:0000259" key="4">
    <source>
        <dbReference type="SMART" id="SM00922"/>
    </source>
</evidence>
<dbReference type="SUPFAM" id="SSF54826">
    <property type="entry name" value="Enolase N-terminal domain-like"/>
    <property type="match status" value="1"/>
</dbReference>
<organism evidence="5">
    <name type="scientific">marine metagenome</name>
    <dbReference type="NCBI Taxonomy" id="408172"/>
    <lineage>
        <taxon>unclassified sequences</taxon>
        <taxon>metagenomes</taxon>
        <taxon>ecological metagenomes</taxon>
    </lineage>
</organism>
<dbReference type="SUPFAM" id="SSF51604">
    <property type="entry name" value="Enolase C-terminal domain-like"/>
    <property type="match status" value="1"/>
</dbReference>
<dbReference type="GO" id="GO:0008872">
    <property type="term" value="F:glucarate dehydratase activity"/>
    <property type="evidence" value="ECO:0007669"/>
    <property type="project" value="UniProtKB-EC"/>
</dbReference>
<dbReference type="InterPro" id="IPR029017">
    <property type="entry name" value="Enolase-like_N"/>
</dbReference>
<dbReference type="Gene3D" id="3.20.20.120">
    <property type="entry name" value="Enolase-like C-terminal domain"/>
    <property type="match status" value="1"/>
</dbReference>
<dbReference type="EC" id="4.2.1.40" evidence="3"/>
<feature type="non-terminal residue" evidence="5">
    <location>
        <position position="304"/>
    </location>
</feature>
<dbReference type="Gene3D" id="3.30.390.10">
    <property type="entry name" value="Enolase-like, N-terminal domain"/>
    <property type="match status" value="1"/>
</dbReference>
<evidence type="ECO:0000256" key="3">
    <source>
        <dbReference type="ARBA" id="ARBA00011973"/>
    </source>
</evidence>
<comment type="catalytic activity">
    <reaction evidence="1">
        <text>D-glucarate = 5-dehydro-4-deoxy-D-glucarate + H2O</text>
        <dbReference type="Rhea" id="RHEA:14573"/>
        <dbReference type="ChEBI" id="CHEBI:15377"/>
        <dbReference type="ChEBI" id="CHEBI:30612"/>
        <dbReference type="ChEBI" id="CHEBI:42819"/>
        <dbReference type="EC" id="4.2.1.40"/>
    </reaction>
</comment>
<dbReference type="SMART" id="SM00922">
    <property type="entry name" value="MR_MLE"/>
    <property type="match status" value="1"/>
</dbReference>
<dbReference type="InterPro" id="IPR029065">
    <property type="entry name" value="Enolase_C-like"/>
</dbReference>
<comment type="pathway">
    <text evidence="2">Carbohydrate acid metabolism; D-glucarate degradation; 2,5-dioxopentanoate from D-glucarate: step 1/2.</text>
</comment>
<proteinExistence type="predicted"/>
<dbReference type="InterPro" id="IPR013341">
    <property type="entry name" value="Mandelate_racemase_N_dom"/>
</dbReference>
<dbReference type="InterPro" id="IPR013342">
    <property type="entry name" value="Mandelate_racemase_C"/>
</dbReference>
<dbReference type="Pfam" id="PF13378">
    <property type="entry name" value="MR_MLE_C"/>
    <property type="match status" value="1"/>
</dbReference>
<protein>
    <recommendedName>
        <fullName evidence="3">glucarate dehydratase</fullName>
        <ecNumber evidence="3">4.2.1.40</ecNumber>
    </recommendedName>
</protein>
<dbReference type="EMBL" id="UINC01046996">
    <property type="protein sequence ID" value="SVB55705.1"/>
    <property type="molecule type" value="Genomic_DNA"/>
</dbReference>
<dbReference type="PANTHER" id="PTHR48080">
    <property type="entry name" value="D-GALACTONATE DEHYDRATASE-RELATED"/>
    <property type="match status" value="1"/>
</dbReference>
<evidence type="ECO:0000256" key="1">
    <source>
        <dbReference type="ARBA" id="ARBA00001426"/>
    </source>
</evidence>